<dbReference type="RefSeq" id="WP_183228588.1">
    <property type="nucleotide sequence ID" value="NZ_JACHIM010000002.1"/>
</dbReference>
<evidence type="ECO:0000313" key="2">
    <source>
        <dbReference type="EMBL" id="MBB5073526.1"/>
    </source>
</evidence>
<dbReference type="EMBL" id="JACHIM010000002">
    <property type="protein sequence ID" value="MBB5073526.1"/>
    <property type="molecule type" value="Genomic_DNA"/>
</dbReference>
<comment type="caution">
    <text evidence="2">The sequence shown here is derived from an EMBL/GenBank/DDBJ whole genome shotgun (WGS) entry which is preliminary data.</text>
</comment>
<dbReference type="InterPro" id="IPR028250">
    <property type="entry name" value="DsbDN"/>
</dbReference>
<reference evidence="2 3" key="1">
    <citation type="submission" date="2020-08" db="EMBL/GenBank/DDBJ databases">
        <title>Genomic Encyclopedia of Type Strains, Phase IV (KMG-IV): sequencing the most valuable type-strain genomes for metagenomic binning, comparative biology and taxonomic classification.</title>
        <authorList>
            <person name="Goeker M."/>
        </authorList>
    </citation>
    <scope>NUCLEOTIDE SEQUENCE [LARGE SCALE GENOMIC DNA]</scope>
    <source>
        <strain evidence="2 3">DSM 28538</strain>
    </source>
</reference>
<name>A0A840NLJ8_9HYPH</name>
<sequence length="293" mass="32990">MKKLQIFTSLQNTVISLYKKLLVTLILTFIFLGLPAPSISAQTKQNAYLLATSWYNSEGGRIRLAITEPSLSRIRDGIIEIVLKPGWKTYWRNPGNSGMAPFFNFNQQVSYEIFYPAPQLYETENDWSLGYKDKVVLPFKISGSNKNLSGTLTLGLCNEICLPFTVNFNFSPSAPHNKHLPDSLLKDAQAALPDTTHHDFKISAKKETNTLFIKIQNNNKIIPSSLFLDGGEMQIGPAKKISHNAEYTLFSAPLYFIPDEENYTIFYTISFKGHALSGTFILHTQPNTVPTER</sequence>
<dbReference type="AlphaFoldDB" id="A0A840NLJ8"/>
<gene>
    <name evidence="2" type="ORF">HNQ69_000647</name>
</gene>
<proteinExistence type="predicted"/>
<protein>
    <submittedName>
        <fullName evidence="2">DsbC/DsbD-like thiol-disulfide interchange protein</fullName>
    </submittedName>
</protein>
<evidence type="ECO:0000313" key="3">
    <source>
        <dbReference type="Proteomes" id="UP000561417"/>
    </source>
</evidence>
<dbReference type="Pfam" id="PF11412">
    <property type="entry name" value="DsbD_N"/>
    <property type="match status" value="1"/>
</dbReference>
<evidence type="ECO:0000259" key="1">
    <source>
        <dbReference type="Pfam" id="PF11412"/>
    </source>
</evidence>
<keyword evidence="3" id="KW-1185">Reference proteome</keyword>
<dbReference type="Proteomes" id="UP000561417">
    <property type="component" value="Unassembled WGS sequence"/>
</dbReference>
<organism evidence="2 3">
    <name type="scientific">Bartonella callosciuri</name>
    <dbReference type="NCBI Taxonomy" id="686223"/>
    <lineage>
        <taxon>Bacteria</taxon>
        <taxon>Pseudomonadati</taxon>
        <taxon>Pseudomonadota</taxon>
        <taxon>Alphaproteobacteria</taxon>
        <taxon>Hyphomicrobiales</taxon>
        <taxon>Bartonellaceae</taxon>
        <taxon>Bartonella</taxon>
    </lineage>
</organism>
<feature type="domain" description="Thiol:disulfide interchange protein DsbD N-terminal" evidence="1">
    <location>
        <begin position="79"/>
        <end position="166"/>
    </location>
</feature>
<accession>A0A840NLJ8</accession>